<dbReference type="Proteomes" id="UP000430345">
    <property type="component" value="Unassembled WGS sequence"/>
</dbReference>
<keyword evidence="3" id="KW-1185">Reference proteome</keyword>
<sequence length="232" mass="26355">MKTCFVDYRINKKEEHILSSNNLKIIKVNKNPYLYDAINGHPDIQINILNNKNLIIAKNSLLNKTLINSKDLKIINSKSELKEKYPNNIFLNAVNLKNFFIHNLKYTDENLLNEVKEKTLINVKQGYTKCSCAIVNDNALMTSDIGIFNSLKPYPIDILYIPTGDITLLGLDYGFIGGTCGLISKDSMAFFGNLKYHSFGNDVIKFLHKHNVKPIFLSNNKLIDRGSILTLL</sequence>
<dbReference type="RefSeq" id="WP_152887449.1">
    <property type="nucleotide sequence ID" value="NZ_WHJC01000015.1"/>
</dbReference>
<evidence type="ECO:0000313" key="2">
    <source>
        <dbReference type="EMBL" id="MPQ42639.1"/>
    </source>
</evidence>
<dbReference type="InterPro" id="IPR049238">
    <property type="entry name" value="DUF6873"/>
</dbReference>
<dbReference type="Pfam" id="PF21778">
    <property type="entry name" value="DUF6873"/>
    <property type="match status" value="1"/>
</dbReference>
<evidence type="ECO:0000259" key="1">
    <source>
        <dbReference type="Pfam" id="PF21778"/>
    </source>
</evidence>
<proteinExistence type="predicted"/>
<gene>
    <name evidence="2" type="ORF">GBZ86_02555</name>
</gene>
<dbReference type="OrthoDB" id="1753686at2"/>
<reference evidence="2 3" key="1">
    <citation type="submission" date="2019-10" db="EMBL/GenBank/DDBJ databases">
        <title>The Genome Sequence of Clostridium tarantellae Isolated from Fish Brain.</title>
        <authorList>
            <person name="Bano L."/>
            <person name="Kiel M."/>
            <person name="Sales G."/>
            <person name="Doxey A.C."/>
            <person name="Mansfield M.J."/>
            <person name="Schiavone M."/>
            <person name="Rossetto O."/>
            <person name="Pirazzini M."/>
            <person name="Dobrindt U."/>
            <person name="Montecucco C."/>
        </authorList>
    </citation>
    <scope>NUCLEOTIDE SEQUENCE [LARGE SCALE GENOMIC DNA]</scope>
    <source>
        <strain evidence="2 3">DSM 3997</strain>
    </source>
</reference>
<accession>A0A6I1MQR1</accession>
<protein>
    <recommendedName>
        <fullName evidence="1">DUF6873 domain-containing protein</fullName>
    </recommendedName>
</protein>
<feature type="domain" description="DUF6873" evidence="1">
    <location>
        <begin position="5"/>
        <end position="229"/>
    </location>
</feature>
<name>A0A6I1MQR1_9CLOT</name>
<dbReference type="EMBL" id="WHJC01000015">
    <property type="protein sequence ID" value="MPQ42639.1"/>
    <property type="molecule type" value="Genomic_DNA"/>
</dbReference>
<comment type="caution">
    <text evidence="2">The sequence shown here is derived from an EMBL/GenBank/DDBJ whole genome shotgun (WGS) entry which is preliminary data.</text>
</comment>
<dbReference type="AlphaFoldDB" id="A0A6I1MQR1"/>
<organism evidence="2 3">
    <name type="scientific">Clostridium tarantellae</name>
    <dbReference type="NCBI Taxonomy" id="39493"/>
    <lineage>
        <taxon>Bacteria</taxon>
        <taxon>Bacillati</taxon>
        <taxon>Bacillota</taxon>
        <taxon>Clostridia</taxon>
        <taxon>Eubacteriales</taxon>
        <taxon>Clostridiaceae</taxon>
        <taxon>Clostridium</taxon>
    </lineage>
</organism>
<evidence type="ECO:0000313" key="3">
    <source>
        <dbReference type="Proteomes" id="UP000430345"/>
    </source>
</evidence>